<reference evidence="3" key="1">
    <citation type="journal article" date="2016" name="Nature">
        <title>The genome of the seagrass Zostera marina reveals angiosperm adaptation to the sea.</title>
        <authorList>
            <person name="Olsen J.L."/>
            <person name="Rouze P."/>
            <person name="Verhelst B."/>
            <person name="Lin Y.-C."/>
            <person name="Bayer T."/>
            <person name="Collen J."/>
            <person name="Dattolo E."/>
            <person name="De Paoli E."/>
            <person name="Dittami S."/>
            <person name="Maumus F."/>
            <person name="Michel G."/>
            <person name="Kersting A."/>
            <person name="Lauritano C."/>
            <person name="Lohaus R."/>
            <person name="Toepel M."/>
            <person name="Tonon T."/>
            <person name="Vanneste K."/>
            <person name="Amirebrahimi M."/>
            <person name="Brakel J."/>
            <person name="Bostroem C."/>
            <person name="Chovatia M."/>
            <person name="Grimwood J."/>
            <person name="Jenkins J.W."/>
            <person name="Jueterbock A."/>
            <person name="Mraz A."/>
            <person name="Stam W.T."/>
            <person name="Tice H."/>
            <person name="Bornberg-Bauer E."/>
            <person name="Green P.J."/>
            <person name="Pearson G.A."/>
            <person name="Procaccini G."/>
            <person name="Duarte C.M."/>
            <person name="Schmutz J."/>
            <person name="Reusch T.B.H."/>
            <person name="Van de Peer Y."/>
        </authorList>
    </citation>
    <scope>NUCLEOTIDE SEQUENCE [LARGE SCALE GENOMIC DNA]</scope>
    <source>
        <strain evidence="3">cv. Finnish</strain>
    </source>
</reference>
<sequence>MAASMVLLPVVTVVFLLCCCWTPVEAETHTDCGLAQTAFSFCVSYVAGIDEEIDPKCCVGARSVQELIPTSIGERVMCECLKQELVSAGAVDEGRTLSLALICGVSTNYLPTSLEFECNGLS</sequence>
<dbReference type="EMBL" id="LFYR01000636">
    <property type="protein sequence ID" value="KMZ72311.1"/>
    <property type="molecule type" value="Genomic_DNA"/>
</dbReference>
<comment type="caution">
    <text evidence="2">The sequence shown here is derived from an EMBL/GenBank/DDBJ whole genome shotgun (WGS) entry which is preliminary data.</text>
</comment>
<evidence type="ECO:0000313" key="3">
    <source>
        <dbReference type="Proteomes" id="UP000036987"/>
    </source>
</evidence>
<feature type="chain" id="PRO_5005528231" evidence="1">
    <location>
        <begin position="27"/>
        <end position="122"/>
    </location>
</feature>
<keyword evidence="1" id="KW-0732">Signal</keyword>
<dbReference type="OMA" id="CNVRVGF"/>
<proteinExistence type="predicted"/>
<accession>A0A0K9PTL5</accession>
<feature type="signal peptide" evidence="1">
    <location>
        <begin position="1"/>
        <end position="26"/>
    </location>
</feature>
<dbReference type="SUPFAM" id="SSF47699">
    <property type="entry name" value="Bifunctional inhibitor/lipid-transfer protein/seed storage 2S albumin"/>
    <property type="match status" value="1"/>
</dbReference>
<dbReference type="Proteomes" id="UP000036987">
    <property type="component" value="Unassembled WGS sequence"/>
</dbReference>
<dbReference type="PRINTS" id="PR00382">
    <property type="entry name" value="LIPIDTRNSFER"/>
</dbReference>
<dbReference type="InterPro" id="IPR000528">
    <property type="entry name" value="Plant_nsLTP"/>
</dbReference>
<dbReference type="AlphaFoldDB" id="A0A0K9PTL5"/>
<keyword evidence="3" id="KW-1185">Reference proteome</keyword>
<dbReference type="InterPro" id="IPR036312">
    <property type="entry name" value="Bifun_inhib/LTP/seed_sf"/>
</dbReference>
<dbReference type="GO" id="GO:0008289">
    <property type="term" value="F:lipid binding"/>
    <property type="evidence" value="ECO:0007669"/>
    <property type="project" value="InterPro"/>
</dbReference>
<gene>
    <name evidence="2" type="ORF">ZOSMA_166G00070</name>
</gene>
<dbReference type="PANTHER" id="PTHR33076">
    <property type="entry name" value="NON-SPECIFIC LIPID-TRANSFER PROTEIN 2-RELATED"/>
    <property type="match status" value="1"/>
</dbReference>
<protein>
    <submittedName>
        <fullName evidence="2">Lipid transfer protein</fullName>
    </submittedName>
</protein>
<evidence type="ECO:0000256" key="1">
    <source>
        <dbReference type="SAM" id="SignalP"/>
    </source>
</evidence>
<dbReference type="Gene3D" id="1.10.110.10">
    <property type="entry name" value="Plant lipid-transfer and hydrophobic proteins"/>
    <property type="match status" value="1"/>
</dbReference>
<organism evidence="2 3">
    <name type="scientific">Zostera marina</name>
    <name type="common">Eelgrass</name>
    <dbReference type="NCBI Taxonomy" id="29655"/>
    <lineage>
        <taxon>Eukaryota</taxon>
        <taxon>Viridiplantae</taxon>
        <taxon>Streptophyta</taxon>
        <taxon>Embryophyta</taxon>
        <taxon>Tracheophyta</taxon>
        <taxon>Spermatophyta</taxon>
        <taxon>Magnoliopsida</taxon>
        <taxon>Liliopsida</taxon>
        <taxon>Zosteraceae</taxon>
        <taxon>Zostera</taxon>
    </lineage>
</organism>
<evidence type="ECO:0000313" key="2">
    <source>
        <dbReference type="EMBL" id="KMZ72311.1"/>
    </source>
</evidence>
<dbReference type="GO" id="GO:0006869">
    <property type="term" value="P:lipid transport"/>
    <property type="evidence" value="ECO:0007669"/>
    <property type="project" value="InterPro"/>
</dbReference>
<name>A0A0K9PTL5_ZOSMR</name>
<dbReference type="OrthoDB" id="759880at2759"/>